<name>A0A4Z0WHE9_9GAMM</name>
<dbReference type="InterPro" id="IPR021974">
    <property type="entry name" value="DUF3581"/>
</dbReference>
<dbReference type="Pfam" id="PF12119">
    <property type="entry name" value="DUF3581"/>
    <property type="match status" value="1"/>
</dbReference>
<organism evidence="1 2">
    <name type="scientific">Natronospirillum operosum</name>
    <dbReference type="NCBI Taxonomy" id="2759953"/>
    <lineage>
        <taxon>Bacteria</taxon>
        <taxon>Pseudomonadati</taxon>
        <taxon>Pseudomonadota</taxon>
        <taxon>Gammaproteobacteria</taxon>
        <taxon>Oceanospirillales</taxon>
        <taxon>Natronospirillaceae</taxon>
        <taxon>Natronospirillum</taxon>
    </lineage>
</organism>
<keyword evidence="2" id="KW-1185">Reference proteome</keyword>
<proteinExistence type="predicted"/>
<accession>A0A4Z0WHE9</accession>
<evidence type="ECO:0000313" key="1">
    <source>
        <dbReference type="EMBL" id="TGG94218.1"/>
    </source>
</evidence>
<sequence>MFLDPYFQTRNNHVVISAHQGSAFAKEVAGDFNPIHDPDNRRFCVPGDLLFSLALNHYGLSQRMSVRFAGLVDADQPLLFPAPEDVQDQIAVTDDKERVALEIERGGDITQDPTLIESFTREYVKFSGQNFPYIMVPLLQEHQVMFNPRRPFVIYERMGFELDTAELRDPELTLADRTLDINGRRGDARFRFAVTDNGRQVGTGTKTLIISGLQPYDEVQMQAVVDKFNADKEAYLQAL</sequence>
<evidence type="ECO:0000313" key="2">
    <source>
        <dbReference type="Proteomes" id="UP000297475"/>
    </source>
</evidence>
<dbReference type="OrthoDB" id="5892138at2"/>
<protein>
    <submittedName>
        <fullName evidence="1">DUF3581 family protein</fullName>
    </submittedName>
</protein>
<dbReference type="AlphaFoldDB" id="A0A4Z0WHE9"/>
<dbReference type="Proteomes" id="UP000297475">
    <property type="component" value="Unassembled WGS sequence"/>
</dbReference>
<dbReference type="RefSeq" id="WP_135482785.1">
    <property type="nucleotide sequence ID" value="NZ_SRMF01000002.1"/>
</dbReference>
<gene>
    <name evidence="1" type="ORF">E4656_08610</name>
</gene>
<dbReference type="EMBL" id="SRMF01000002">
    <property type="protein sequence ID" value="TGG94218.1"/>
    <property type="molecule type" value="Genomic_DNA"/>
</dbReference>
<reference evidence="1 2" key="1">
    <citation type="submission" date="2019-04" db="EMBL/GenBank/DDBJ databases">
        <title>Natronospirillum operosus gen. nov., sp. nov., a haloalkaliphilic satellite isolated from decaying biomass of laboratory culture of cyanobacterium Geitlerinema sp. and proposal of Natronospirillaceae fam. nov. and Saccharospirillaceae fam. nov.</title>
        <authorList>
            <person name="Kevbrin V."/>
            <person name="Boltyanskaya Y."/>
            <person name="Koziaeva V."/>
            <person name="Grouzdev D.S."/>
            <person name="Park M."/>
            <person name="Cho J."/>
        </authorList>
    </citation>
    <scope>NUCLEOTIDE SEQUENCE [LARGE SCALE GENOMIC DNA]</scope>
    <source>
        <strain evidence="1 2">G-116</strain>
    </source>
</reference>
<comment type="caution">
    <text evidence="1">The sequence shown here is derived from an EMBL/GenBank/DDBJ whole genome shotgun (WGS) entry which is preliminary data.</text>
</comment>